<dbReference type="InterPro" id="IPR036770">
    <property type="entry name" value="Ankyrin_rpt-contain_sf"/>
</dbReference>
<dbReference type="Pfam" id="PF17100">
    <property type="entry name" value="NACHT_N"/>
    <property type="match status" value="1"/>
</dbReference>
<dbReference type="InterPro" id="IPR031359">
    <property type="entry name" value="NACHT_N"/>
</dbReference>
<evidence type="ECO:0000313" key="6">
    <source>
        <dbReference type="EMBL" id="CZR60767.1"/>
    </source>
</evidence>
<gene>
    <name evidence="6" type="ORF">PAC_10663</name>
</gene>
<feature type="region of interest" description="Disordered" evidence="3">
    <location>
        <begin position="764"/>
        <end position="812"/>
    </location>
</feature>
<accession>A0A1L7X6W0</accession>
<dbReference type="AlphaFoldDB" id="A0A1L7X6W0"/>
<organism evidence="6 7">
    <name type="scientific">Phialocephala subalpina</name>
    <dbReference type="NCBI Taxonomy" id="576137"/>
    <lineage>
        <taxon>Eukaryota</taxon>
        <taxon>Fungi</taxon>
        <taxon>Dikarya</taxon>
        <taxon>Ascomycota</taxon>
        <taxon>Pezizomycotina</taxon>
        <taxon>Leotiomycetes</taxon>
        <taxon>Helotiales</taxon>
        <taxon>Mollisiaceae</taxon>
        <taxon>Phialocephala</taxon>
        <taxon>Phialocephala fortinii species complex</taxon>
    </lineage>
</organism>
<evidence type="ECO:0000256" key="1">
    <source>
        <dbReference type="ARBA" id="ARBA00022737"/>
    </source>
</evidence>
<evidence type="ECO:0000259" key="5">
    <source>
        <dbReference type="Pfam" id="PF24883"/>
    </source>
</evidence>
<evidence type="ECO:0000313" key="7">
    <source>
        <dbReference type="Proteomes" id="UP000184330"/>
    </source>
</evidence>
<dbReference type="PANTHER" id="PTHR10039">
    <property type="entry name" value="AMELOGENIN"/>
    <property type="match status" value="1"/>
</dbReference>
<keyword evidence="7" id="KW-1185">Reference proteome</keyword>
<feature type="region of interest" description="Disordered" evidence="3">
    <location>
        <begin position="1"/>
        <end position="66"/>
    </location>
</feature>
<proteinExistence type="predicted"/>
<feature type="repeat" description="ANK" evidence="2">
    <location>
        <begin position="1120"/>
        <end position="1149"/>
    </location>
</feature>
<feature type="domain" description="Nephrocystin 3-like N-terminal" evidence="5">
    <location>
        <begin position="399"/>
        <end position="562"/>
    </location>
</feature>
<dbReference type="OrthoDB" id="4772757at2759"/>
<dbReference type="PROSITE" id="PS50088">
    <property type="entry name" value="ANK_REPEAT"/>
    <property type="match status" value="3"/>
</dbReference>
<feature type="compositionally biased region" description="Polar residues" evidence="3">
    <location>
        <begin position="30"/>
        <end position="50"/>
    </location>
</feature>
<feature type="domain" description="NWD NACHT-NTPase N-terminal" evidence="4">
    <location>
        <begin position="82"/>
        <end position="315"/>
    </location>
</feature>
<feature type="repeat" description="ANK" evidence="2">
    <location>
        <begin position="1084"/>
        <end position="1116"/>
    </location>
</feature>
<dbReference type="InterPro" id="IPR002110">
    <property type="entry name" value="Ankyrin_rpt"/>
</dbReference>
<dbReference type="Pfam" id="PF12796">
    <property type="entry name" value="Ank_2"/>
    <property type="match status" value="1"/>
</dbReference>
<dbReference type="InterPro" id="IPR056884">
    <property type="entry name" value="NPHP3-like_N"/>
</dbReference>
<dbReference type="Pfam" id="PF24883">
    <property type="entry name" value="NPHP3_N"/>
    <property type="match status" value="1"/>
</dbReference>
<dbReference type="InterPro" id="IPR027417">
    <property type="entry name" value="P-loop_NTPase"/>
</dbReference>
<keyword evidence="1" id="KW-0677">Repeat</keyword>
<keyword evidence="2" id="KW-0040">ANK repeat</keyword>
<evidence type="ECO:0000256" key="3">
    <source>
        <dbReference type="SAM" id="MobiDB-lite"/>
    </source>
</evidence>
<dbReference type="Gene3D" id="3.40.50.300">
    <property type="entry name" value="P-loop containing nucleotide triphosphate hydrolases"/>
    <property type="match status" value="1"/>
</dbReference>
<dbReference type="Proteomes" id="UP000184330">
    <property type="component" value="Unassembled WGS sequence"/>
</dbReference>
<dbReference type="PANTHER" id="PTHR10039:SF16">
    <property type="entry name" value="GPI INOSITOL-DEACYLASE"/>
    <property type="match status" value="1"/>
</dbReference>
<evidence type="ECO:0000259" key="4">
    <source>
        <dbReference type="Pfam" id="PF17100"/>
    </source>
</evidence>
<name>A0A1L7X6W0_9HELO</name>
<dbReference type="SMART" id="SM00248">
    <property type="entry name" value="ANK"/>
    <property type="match status" value="8"/>
</dbReference>
<reference evidence="6 7" key="1">
    <citation type="submission" date="2016-03" db="EMBL/GenBank/DDBJ databases">
        <authorList>
            <person name="Ploux O."/>
        </authorList>
    </citation>
    <scope>NUCLEOTIDE SEQUENCE [LARGE SCALE GENOMIC DNA]</scope>
    <source>
        <strain evidence="6 7">UAMH 11012</strain>
    </source>
</reference>
<dbReference type="PROSITE" id="PS50297">
    <property type="entry name" value="ANK_REP_REGION"/>
    <property type="match status" value="3"/>
</dbReference>
<dbReference type="SUPFAM" id="SSF48403">
    <property type="entry name" value="Ankyrin repeat"/>
    <property type="match status" value="1"/>
</dbReference>
<dbReference type="STRING" id="576137.A0A1L7X6W0"/>
<dbReference type="SUPFAM" id="SSF52540">
    <property type="entry name" value="P-loop containing nucleoside triphosphate hydrolases"/>
    <property type="match status" value="1"/>
</dbReference>
<feature type="compositionally biased region" description="Basic and acidic residues" evidence="3">
    <location>
        <begin position="8"/>
        <end position="22"/>
    </location>
</feature>
<dbReference type="EMBL" id="FJOG01000016">
    <property type="protein sequence ID" value="CZR60767.1"/>
    <property type="molecule type" value="Genomic_DNA"/>
</dbReference>
<dbReference type="Gene3D" id="1.25.40.20">
    <property type="entry name" value="Ankyrin repeat-containing domain"/>
    <property type="match status" value="1"/>
</dbReference>
<sequence>MAGSSTEGKADRPKRGFRDRLFPGRKKGSSSKTDAGNNNESATSLASQASSKERIPAPKSIAKPVEAPARDAGFQDLCPISELWNQAYEDLKADANGAGKLITKYETIIENDLSTQLASAAGILSQASLKSLRKENMTRILTKKVAEVNDKKWKLRFNDHEVAVEDLVKPVVDAVGWADKYVSGALAANPYASIAWAGVSLILPIFLNPSKQAASMAEGLKKVSDLIVQSTIREALYAHRYESDTGRKGDMSLKETHVKYREELQKLYCAILKFQAGCVCYYYRGSSSRLVSDLAKWDDWDAELKEIQDQNKSFSEVYELMKSVMSQEDFGAVYRQYEKNTELLKSMGNDMSYLRKAIEKANEGEEGAKRAELLKWLSDVNPSTNYNSLIEKRGISAANWVFEDENVQKWETNADSLLWLNGKVGSGKSVLSAMAIRWITELHGSNPNVAIAYWYFSFSDQKKQSVHEMLRSLTKQLLCCRPDTPKAVTDLRSYQDRGHTPDLARLVSALLATIGGFPKVYIVIDALDECPISDHQRGDLLDSLISILKDCSSCVHMLCTSRPELDIAAAFKDLKYPSTRVDFDLASRQKAVNWGIRIYIDDTLARHPCQTWPENIKREVRDGLIEKADGMFQYISIQLETFRRLKGLKQIRKAIRDLPEGLDRTYERMFLAIEPSYHKQVVSMLKWLCFSFEPLSLAQLAEIFILDPESDVPFDKSDWILPVDEVLACLPGIVMTLGEDEGLMEESGTEDARSIEDEISIRYNQSIDNERSEDEPPNQRKNSVEDERSIVGNGFADKGEQCTEDDGYVEDHGSIEGRQSIQSDEHHPSAHLEVKLTHFSIQEYLLSKRILNGPAKAFHVVEEDAHVHIADSCLAYHLHLSKDIRIMDRRETINEFALLDYAVSYWYGHLERVPEGSFPDSVQHSLEQLFITSSLPFLNLLWLSGRLDTTPLRYAIFIDSLWLVKHFINKGVDLDELSGHVDNCANALQQVTARYMDESLEIMMLLLESGANVNFSGGYYGNVLQAATRGTESRVRILLDRGADVHAQGGRYGSVLQAAAYHGKENVVRLLLDHGANVHAQGGRYGSPLQAAASVGDKETVRILLDHGANIHAQGGFYGNALQAAASAGNKETVRILLDHGANIHAQGGFYGNALQAAASGEHEIIFKMLIDEDADVNAKGGHYGCALYAAIHSDAILKLLIAHDAVDLSDQEWLETQERLQNEVFGRLVISKIQLFRGDREGFMARLADKSIAINEESERARQ</sequence>
<feature type="repeat" description="ANK" evidence="2">
    <location>
        <begin position="1051"/>
        <end position="1083"/>
    </location>
</feature>
<protein>
    <submittedName>
        <fullName evidence="6">Uncharacterized protein</fullName>
    </submittedName>
</protein>
<evidence type="ECO:0000256" key="2">
    <source>
        <dbReference type="PROSITE-ProRule" id="PRU00023"/>
    </source>
</evidence>